<reference evidence="2 3" key="2">
    <citation type="journal article" date="2011" name="ISME J.">
        <title>RNA-seq reveals cooperative metabolic interactions between two termite-gut spirochete species in co-culture.</title>
        <authorList>
            <person name="Rosenthal A.Z."/>
            <person name="Matson E.G."/>
            <person name="Eldar A."/>
            <person name="Leadbetter J.R."/>
        </authorList>
    </citation>
    <scope>NUCLEOTIDE SEQUENCE [LARGE SCALE GENOMIC DNA]</scope>
    <source>
        <strain evidence="3">ATCC BAA-887 / DSM 12427 / ZAS-2</strain>
    </source>
</reference>
<gene>
    <name evidence="2" type="ordered locus">TREPR_0967</name>
</gene>
<accession>F5YI33</accession>
<evidence type="ECO:0000256" key="1">
    <source>
        <dbReference type="SAM" id="Phobius"/>
    </source>
</evidence>
<keyword evidence="1" id="KW-1133">Transmembrane helix</keyword>
<dbReference type="EMBL" id="CP001843">
    <property type="protein sequence ID" value="AEF83927.1"/>
    <property type="molecule type" value="Genomic_DNA"/>
</dbReference>
<feature type="transmembrane region" description="Helical" evidence="1">
    <location>
        <begin position="12"/>
        <end position="34"/>
    </location>
</feature>
<proteinExistence type="predicted"/>
<dbReference type="KEGG" id="tpi:TREPR_0967"/>
<organism evidence="2 3">
    <name type="scientific">Treponema primitia (strain ATCC BAA-887 / DSM 12427 / ZAS-2)</name>
    <dbReference type="NCBI Taxonomy" id="545694"/>
    <lineage>
        <taxon>Bacteria</taxon>
        <taxon>Pseudomonadati</taxon>
        <taxon>Spirochaetota</taxon>
        <taxon>Spirochaetia</taxon>
        <taxon>Spirochaetales</taxon>
        <taxon>Treponemataceae</taxon>
        <taxon>Treponema</taxon>
    </lineage>
</organism>
<keyword evidence="3" id="KW-1185">Reference proteome</keyword>
<keyword evidence="1" id="KW-0472">Membrane</keyword>
<dbReference type="Proteomes" id="UP000009223">
    <property type="component" value="Chromosome"/>
</dbReference>
<dbReference type="AlphaFoldDB" id="F5YI33"/>
<dbReference type="HOGENOM" id="CLU_3298174_0_0_12"/>
<name>F5YI33_TREPZ</name>
<keyword evidence="1" id="KW-0812">Transmembrane</keyword>
<evidence type="ECO:0000313" key="3">
    <source>
        <dbReference type="Proteomes" id="UP000009223"/>
    </source>
</evidence>
<evidence type="ECO:0000313" key="2">
    <source>
        <dbReference type="EMBL" id="AEF83927.1"/>
    </source>
</evidence>
<reference evidence="3" key="1">
    <citation type="submission" date="2009-12" db="EMBL/GenBank/DDBJ databases">
        <title>Complete sequence of Treponema primitia strain ZAS-2.</title>
        <authorList>
            <person name="Tetu S.G."/>
            <person name="Matson E."/>
            <person name="Ren Q."/>
            <person name="Seshadri R."/>
            <person name="Elbourne L."/>
            <person name="Hassan K.A."/>
            <person name="Durkin A."/>
            <person name="Radune D."/>
            <person name="Mohamoud Y."/>
            <person name="Shay R."/>
            <person name="Jin S."/>
            <person name="Zhang X."/>
            <person name="Lucey K."/>
            <person name="Ballor N.R."/>
            <person name="Ottesen E."/>
            <person name="Rosenthal R."/>
            <person name="Allen A."/>
            <person name="Leadbetter J.R."/>
            <person name="Paulsen I.T."/>
        </authorList>
    </citation>
    <scope>NUCLEOTIDE SEQUENCE [LARGE SCALE GENOMIC DNA]</scope>
    <source>
        <strain evidence="3">ATCC BAA-887 / DSM 12427 / ZAS-2</strain>
    </source>
</reference>
<protein>
    <submittedName>
        <fullName evidence="2">Uncharacterized protein</fullName>
    </submittedName>
</protein>
<sequence>MDNIDFSASILYNYGEISSFFVVSLVTLTEFMVVSNGNEK</sequence>